<gene>
    <name evidence="5" type="ORF">SAMN05444858_11836</name>
</gene>
<organism evidence="5 6">
    <name type="scientific">Micromonospora avicenniae</name>
    <dbReference type="NCBI Taxonomy" id="1198245"/>
    <lineage>
        <taxon>Bacteria</taxon>
        <taxon>Bacillati</taxon>
        <taxon>Actinomycetota</taxon>
        <taxon>Actinomycetes</taxon>
        <taxon>Micromonosporales</taxon>
        <taxon>Micromonosporaceae</taxon>
        <taxon>Micromonospora</taxon>
    </lineage>
</organism>
<sequence>MQRTQFGEMACSIARTLDVIGEPWSPLILRDVWVGLSRFDQIQADLGISRKVLTERLNHLVEQGVLERRPYDARPRFEYHLTDKGIDLVEILMVMVRWGDRWLAGEAGPPVLYRHHACGQVAAVDPRCSHCGEPMHADGVDLLPGPGSAR</sequence>
<dbReference type="GO" id="GO:0003677">
    <property type="term" value="F:DNA binding"/>
    <property type="evidence" value="ECO:0007669"/>
    <property type="project" value="UniProtKB-KW"/>
</dbReference>
<dbReference type="Gene3D" id="1.10.10.10">
    <property type="entry name" value="Winged helix-like DNA-binding domain superfamily/Winged helix DNA-binding domain"/>
    <property type="match status" value="1"/>
</dbReference>
<evidence type="ECO:0000259" key="4">
    <source>
        <dbReference type="PROSITE" id="PS51118"/>
    </source>
</evidence>
<dbReference type="InterPro" id="IPR036388">
    <property type="entry name" value="WH-like_DNA-bd_sf"/>
</dbReference>
<feature type="domain" description="HTH hxlR-type" evidence="4">
    <location>
        <begin position="11"/>
        <end position="107"/>
    </location>
</feature>
<dbReference type="STRING" id="1198245.SAMN05444858_11836"/>
<dbReference type="PROSITE" id="PS51118">
    <property type="entry name" value="HTH_HXLR"/>
    <property type="match status" value="1"/>
</dbReference>
<dbReference type="InterPro" id="IPR002577">
    <property type="entry name" value="HTH_HxlR"/>
</dbReference>
<dbReference type="AlphaFoldDB" id="A0A1N7DS97"/>
<keyword evidence="1" id="KW-0805">Transcription regulation</keyword>
<name>A0A1N7DS97_9ACTN</name>
<dbReference type="PANTHER" id="PTHR33204:SF36">
    <property type="entry name" value="TRANSCRIPTIONAL REGULATORY PROTEIN"/>
    <property type="match status" value="1"/>
</dbReference>
<dbReference type="SUPFAM" id="SSF46785">
    <property type="entry name" value="Winged helix' DNA-binding domain"/>
    <property type="match status" value="1"/>
</dbReference>
<evidence type="ECO:0000256" key="1">
    <source>
        <dbReference type="ARBA" id="ARBA00023015"/>
    </source>
</evidence>
<protein>
    <submittedName>
        <fullName evidence="5">Transcriptional regulator, HxlR family</fullName>
    </submittedName>
</protein>
<proteinExistence type="predicted"/>
<evidence type="ECO:0000256" key="2">
    <source>
        <dbReference type="ARBA" id="ARBA00023125"/>
    </source>
</evidence>
<dbReference type="Pfam" id="PF01638">
    <property type="entry name" value="HxlR"/>
    <property type="match status" value="1"/>
</dbReference>
<dbReference type="InterPro" id="IPR036390">
    <property type="entry name" value="WH_DNA-bd_sf"/>
</dbReference>
<dbReference type="RefSeq" id="WP_076472972.1">
    <property type="nucleotide sequence ID" value="NZ_FTNF01000018.1"/>
</dbReference>
<dbReference type="EMBL" id="FTNF01000018">
    <property type="protein sequence ID" value="SIR78753.1"/>
    <property type="molecule type" value="Genomic_DNA"/>
</dbReference>
<evidence type="ECO:0000313" key="6">
    <source>
        <dbReference type="Proteomes" id="UP000186004"/>
    </source>
</evidence>
<dbReference type="OrthoDB" id="9792527at2"/>
<keyword evidence="6" id="KW-1185">Reference proteome</keyword>
<dbReference type="PANTHER" id="PTHR33204">
    <property type="entry name" value="TRANSCRIPTIONAL REGULATOR, MARR FAMILY"/>
    <property type="match status" value="1"/>
</dbReference>
<evidence type="ECO:0000313" key="5">
    <source>
        <dbReference type="EMBL" id="SIR78753.1"/>
    </source>
</evidence>
<reference evidence="5 6" key="1">
    <citation type="submission" date="2017-01" db="EMBL/GenBank/DDBJ databases">
        <authorList>
            <person name="Mah S.A."/>
            <person name="Swanson W.J."/>
            <person name="Moy G.W."/>
            <person name="Vacquier V.D."/>
        </authorList>
    </citation>
    <scope>NUCLEOTIDE SEQUENCE [LARGE SCALE GENOMIC DNA]</scope>
    <source>
        <strain evidence="5 6">DSM 45758</strain>
    </source>
</reference>
<dbReference type="Proteomes" id="UP000186004">
    <property type="component" value="Unassembled WGS sequence"/>
</dbReference>
<keyword evidence="2" id="KW-0238">DNA-binding</keyword>
<accession>A0A1N7DS97</accession>
<evidence type="ECO:0000256" key="3">
    <source>
        <dbReference type="ARBA" id="ARBA00023163"/>
    </source>
</evidence>
<keyword evidence="3" id="KW-0804">Transcription</keyword>